<comment type="caution">
    <text evidence="1">The sequence shown here is derived from an EMBL/GenBank/DDBJ whole genome shotgun (WGS) entry which is preliminary data.</text>
</comment>
<dbReference type="InterPro" id="IPR019064">
    <property type="entry name" value="Restrct_endonuc_II_NlaIV"/>
</dbReference>
<evidence type="ECO:0008006" key="3">
    <source>
        <dbReference type="Google" id="ProtNLM"/>
    </source>
</evidence>
<dbReference type="Proteomes" id="UP000195859">
    <property type="component" value="Unassembled WGS sequence"/>
</dbReference>
<gene>
    <name evidence="1" type="ORF">B5E44_09545</name>
</gene>
<protein>
    <recommendedName>
        <fullName evidence="3">Restriction endonuclease</fullName>
    </recommendedName>
</protein>
<dbReference type="GO" id="GO:0009036">
    <property type="term" value="F:type II site-specific deoxyribonuclease activity"/>
    <property type="evidence" value="ECO:0007669"/>
    <property type="project" value="InterPro"/>
</dbReference>
<evidence type="ECO:0000313" key="1">
    <source>
        <dbReference type="EMBL" id="OUQ74518.1"/>
    </source>
</evidence>
<sequence>MVHENIQSLDEMEHLLKEDILHKGGNITISIGDIPKISHTRDIIGNCIQEWLPQWFKDNGLDLEPNKSTQTFPDFIAHFANRSEMVDIKCWNYKQSPGFDIANFDSFYSVVYNNPAKLFAKYLTIGYSPTRHGFTIEYVNLLNMWELVGKSAKYPLSLQVKRKRPYAIRPINFSKYPKKAFNDPVALIQAVRAARILFYPEEVHAHTLDSAQTPYTPNEWYEKVYNSIQPLIK</sequence>
<reference evidence="2" key="1">
    <citation type="submission" date="2017-04" db="EMBL/GenBank/DDBJ databases">
        <title>Function of individual gut microbiota members based on whole genome sequencing of pure cultures obtained from chicken caecum.</title>
        <authorList>
            <person name="Medvecky M."/>
            <person name="Cejkova D."/>
            <person name="Polansky O."/>
            <person name="Karasova D."/>
            <person name="Kubasova T."/>
            <person name="Cizek A."/>
            <person name="Rychlik I."/>
        </authorList>
    </citation>
    <scope>NUCLEOTIDE SEQUENCE [LARGE SCALE GENOMIC DNA]</scope>
    <source>
        <strain evidence="2">An101</strain>
    </source>
</reference>
<name>A0A1Y4VYP8_9LACO</name>
<proteinExistence type="predicted"/>
<dbReference type="AlphaFoldDB" id="A0A1Y4VYP8"/>
<evidence type="ECO:0000313" key="2">
    <source>
        <dbReference type="Proteomes" id="UP000195859"/>
    </source>
</evidence>
<dbReference type="Pfam" id="PF09564">
    <property type="entry name" value="RE_NgoBV"/>
    <property type="match status" value="1"/>
</dbReference>
<organism evidence="1 2">
    <name type="scientific">Lactobacillus gallinarum</name>
    <dbReference type="NCBI Taxonomy" id="52242"/>
    <lineage>
        <taxon>Bacteria</taxon>
        <taxon>Bacillati</taxon>
        <taxon>Bacillota</taxon>
        <taxon>Bacilli</taxon>
        <taxon>Lactobacillales</taxon>
        <taxon>Lactobacillaceae</taxon>
        <taxon>Lactobacillus</taxon>
    </lineage>
</organism>
<dbReference type="RefSeq" id="WP_087301184.1">
    <property type="nucleotide sequence ID" value="NZ_NFLZ01000037.1"/>
</dbReference>
<dbReference type="EMBL" id="NFLZ01000037">
    <property type="protein sequence ID" value="OUQ74518.1"/>
    <property type="molecule type" value="Genomic_DNA"/>
</dbReference>
<accession>A0A1Y4VYP8</accession>